<evidence type="ECO:0000313" key="4">
    <source>
        <dbReference type="Proteomes" id="UP000244173"/>
    </source>
</evidence>
<reference evidence="3 4" key="1">
    <citation type="submission" date="2018-04" db="EMBL/GenBank/DDBJ databases">
        <title>Denitrifier Microvirgula.</title>
        <authorList>
            <person name="Anderson E."/>
            <person name="Jang J."/>
            <person name="Ishii S."/>
        </authorList>
    </citation>
    <scope>NUCLEOTIDE SEQUENCE [LARGE SCALE GENOMIC DNA]</scope>
    <source>
        <strain evidence="3 4">BE2.4</strain>
    </source>
</reference>
<dbReference type="Proteomes" id="UP000244173">
    <property type="component" value="Chromosome"/>
</dbReference>
<feature type="chain" id="PRO_5015601288" evidence="2">
    <location>
        <begin position="30"/>
        <end position="817"/>
    </location>
</feature>
<organism evidence="3 4">
    <name type="scientific">Microvirgula aerodenitrificans</name>
    <dbReference type="NCBI Taxonomy" id="57480"/>
    <lineage>
        <taxon>Bacteria</taxon>
        <taxon>Pseudomonadati</taxon>
        <taxon>Pseudomonadota</taxon>
        <taxon>Betaproteobacteria</taxon>
        <taxon>Neisseriales</taxon>
        <taxon>Aquaspirillaceae</taxon>
        <taxon>Microvirgula</taxon>
    </lineage>
</organism>
<feature type="compositionally biased region" description="Polar residues" evidence="1">
    <location>
        <begin position="685"/>
        <end position="702"/>
    </location>
</feature>
<proteinExistence type="predicted"/>
<evidence type="ECO:0000256" key="1">
    <source>
        <dbReference type="SAM" id="MobiDB-lite"/>
    </source>
</evidence>
<feature type="region of interest" description="Disordered" evidence="1">
    <location>
        <begin position="685"/>
        <end position="707"/>
    </location>
</feature>
<dbReference type="AlphaFoldDB" id="A0A2U3THL2"/>
<sequence length="817" mass="86174">MRTRLITRPALLIGLALAFGSTLPPHVLVAPAQAAAAPTLAPTWPRTLSAGDSHVELFQPQIEKWDGNQLSGRAALAISSKKGAPLYGIAHFRAHAAIDKPGGIVTLTGIVIDDVQIPTAQDRAAGYRTMLQQRLPTGGMSIPLDELQTSYLVSQQIGKAGSVAVRNDPPHIMFASTPTLLVRIDGAPVLRPVSGASGWQRVINTRALLLRDASERYHLNAAGSWYEAPALNGSWVVTGKPATNLLAAAQAAAKAVKPDPMLPTSGKKPATAPAVLIATEPTELVVTDGQPAMQPVDGVNLLTVGNADHALFLDPASNDYYLLISGRWFAGRDLAGPWHAVAGSALPADFARIPAGSPKANVLVSVPGTPQAREAVIAASIPQTATVYRNKASLTVSYDGAPHFIPIAGTSLHYAPNSALPVIEVDSRHYYALSSGIWFTAATPTGAWRVADSVPGAIYTIPVSSPLHYVTYVHVYSHTPQYVVVGYTPGYFGVMVAPGGTVVYGSGYSYAPYTGEVWYGYPDTYGYGAGFAVGTTVGFAFGFAAGAWWGAPSPYWGPYWGWWGGGYPSWQYVNVNQTNIYGRWGQGTVTHVDGWNGWTGNQWHGTAAAGFNPYTGGHFQASRGAIGNVYTGNYAAGRQGSFSSPATGRAGASRQGIAGNAATGNYAGGSQAAGVNRRTGRFGAEQTTVTGNTASGDRTVNSKGFVGNRRTDSGVAWNNGEVYAGHDNNVYRRSPDGSWEQHTPDGWQPVPAGNRETSRLNSEHQARQAGNQRLQQAPARQYFQPPEGGARPGQGASRPASGFFPRAGGGFHGGFRR</sequence>
<dbReference type="RefSeq" id="WP_107888623.1">
    <property type="nucleotide sequence ID" value="NZ_CP028519.1"/>
</dbReference>
<dbReference type="KEGG" id="maer:DAI18_01770"/>
<keyword evidence="4" id="KW-1185">Reference proteome</keyword>
<gene>
    <name evidence="3" type="ORF">DAI18_01770</name>
</gene>
<feature type="compositionally biased region" description="Gly residues" evidence="1">
    <location>
        <begin position="807"/>
        <end position="817"/>
    </location>
</feature>
<name>A0A2U3THL2_9NEIS</name>
<dbReference type="OrthoDB" id="102964at2"/>
<dbReference type="EMBL" id="CP028519">
    <property type="protein sequence ID" value="AVY92908.1"/>
    <property type="molecule type" value="Genomic_DNA"/>
</dbReference>
<feature type="signal peptide" evidence="2">
    <location>
        <begin position="1"/>
        <end position="29"/>
    </location>
</feature>
<evidence type="ECO:0000313" key="3">
    <source>
        <dbReference type="EMBL" id="AVY92908.1"/>
    </source>
</evidence>
<dbReference type="STRING" id="1122240.GCA_000620105_01015"/>
<keyword evidence="2" id="KW-0732">Signal</keyword>
<evidence type="ECO:0000256" key="2">
    <source>
        <dbReference type="SAM" id="SignalP"/>
    </source>
</evidence>
<feature type="region of interest" description="Disordered" evidence="1">
    <location>
        <begin position="733"/>
        <end position="817"/>
    </location>
</feature>
<accession>A0A2U3THL2</accession>
<feature type="compositionally biased region" description="Basic and acidic residues" evidence="1">
    <location>
        <begin position="756"/>
        <end position="766"/>
    </location>
</feature>
<protein>
    <submittedName>
        <fullName evidence="3">Carbohydrate-binding family V/XII</fullName>
    </submittedName>
</protein>